<dbReference type="Gene3D" id="3.30.160.250">
    <property type="match status" value="1"/>
</dbReference>
<dbReference type="Proteomes" id="UP000191240">
    <property type="component" value="Unassembled WGS sequence"/>
</dbReference>
<protein>
    <submittedName>
        <fullName evidence="2">Predicted nuclease of the RNAse H fold, HicB family</fullName>
    </submittedName>
</protein>
<dbReference type="AlphaFoldDB" id="A0A1M6DSA8"/>
<proteinExistence type="predicted"/>
<dbReference type="PANTHER" id="PTHR34504:SF2">
    <property type="entry name" value="UPF0150 PROTEIN SSL0259"/>
    <property type="match status" value="1"/>
</dbReference>
<dbReference type="RefSeq" id="WP_200810405.1">
    <property type="nucleotide sequence ID" value="NZ_FQYW01000012.1"/>
</dbReference>
<evidence type="ECO:0000313" key="3">
    <source>
        <dbReference type="Proteomes" id="UP000191240"/>
    </source>
</evidence>
<feature type="domain" description="HicB-like antitoxin of toxin-antitoxin system" evidence="1">
    <location>
        <begin position="20"/>
        <end position="76"/>
    </location>
</feature>
<organism evidence="2 3">
    <name type="scientific">Anaerovibrio lipolyticus DSM 3074</name>
    <dbReference type="NCBI Taxonomy" id="1120997"/>
    <lineage>
        <taxon>Bacteria</taxon>
        <taxon>Bacillati</taxon>
        <taxon>Bacillota</taxon>
        <taxon>Negativicutes</taxon>
        <taxon>Selenomonadales</taxon>
        <taxon>Selenomonadaceae</taxon>
        <taxon>Anaerovibrio</taxon>
    </lineage>
</organism>
<dbReference type="PANTHER" id="PTHR34504">
    <property type="entry name" value="ANTITOXIN HICB"/>
    <property type="match status" value="1"/>
</dbReference>
<dbReference type="SUPFAM" id="SSF143100">
    <property type="entry name" value="TTHA1013/TTHA0281-like"/>
    <property type="match status" value="1"/>
</dbReference>
<name>A0A1M6DSA8_9FIRM</name>
<dbReference type="EMBL" id="FQYW01000012">
    <property type="protein sequence ID" value="SHI75898.1"/>
    <property type="molecule type" value="Genomic_DNA"/>
</dbReference>
<accession>A0A1M6DSA8</accession>
<sequence length="77" mass="8951">MEKTLEYYMELDYPVELSKIKPEDGGGFFVYVPLLPGCMSDGDTLEEAYSNIEEAKKEWFSSMIERKMEIPEPTSMR</sequence>
<reference evidence="2 3" key="1">
    <citation type="submission" date="2016-11" db="EMBL/GenBank/DDBJ databases">
        <authorList>
            <person name="Jaros S."/>
            <person name="Januszkiewicz K."/>
            <person name="Wedrychowicz H."/>
        </authorList>
    </citation>
    <scope>NUCLEOTIDE SEQUENCE [LARGE SCALE GENOMIC DNA]</scope>
    <source>
        <strain evidence="2 3">DSM 3074</strain>
    </source>
</reference>
<dbReference type="InterPro" id="IPR035069">
    <property type="entry name" value="TTHA1013/TTHA0281-like"/>
</dbReference>
<dbReference type="InterPro" id="IPR031807">
    <property type="entry name" value="HicB-like"/>
</dbReference>
<dbReference type="Pfam" id="PF15919">
    <property type="entry name" value="HicB_lk_antitox"/>
    <property type="match status" value="1"/>
</dbReference>
<evidence type="ECO:0000259" key="1">
    <source>
        <dbReference type="Pfam" id="PF15919"/>
    </source>
</evidence>
<gene>
    <name evidence="2" type="ORF">SAMN02745671_01583</name>
</gene>
<dbReference type="InterPro" id="IPR051404">
    <property type="entry name" value="TA_system_antitoxin"/>
</dbReference>
<evidence type="ECO:0000313" key="2">
    <source>
        <dbReference type="EMBL" id="SHI75898.1"/>
    </source>
</evidence>